<dbReference type="Proteomes" id="UP001500033">
    <property type="component" value="Unassembled WGS sequence"/>
</dbReference>
<dbReference type="InterPro" id="IPR050109">
    <property type="entry name" value="HTH-type_TetR-like_transc_reg"/>
</dbReference>
<dbReference type="Pfam" id="PF00440">
    <property type="entry name" value="TetR_N"/>
    <property type="match status" value="1"/>
</dbReference>
<feature type="region of interest" description="Disordered" evidence="5">
    <location>
        <begin position="1"/>
        <end position="34"/>
    </location>
</feature>
<keyword evidence="3" id="KW-0804">Transcription</keyword>
<dbReference type="PROSITE" id="PS50977">
    <property type="entry name" value="HTH_TETR_2"/>
    <property type="match status" value="1"/>
</dbReference>
<evidence type="ECO:0000313" key="7">
    <source>
        <dbReference type="EMBL" id="GAA1002497.1"/>
    </source>
</evidence>
<dbReference type="EMBL" id="BAAAIE010000149">
    <property type="protein sequence ID" value="GAA1002497.1"/>
    <property type="molecule type" value="Genomic_DNA"/>
</dbReference>
<dbReference type="PANTHER" id="PTHR30055:SF234">
    <property type="entry name" value="HTH-TYPE TRANSCRIPTIONAL REGULATOR BETI"/>
    <property type="match status" value="1"/>
</dbReference>
<evidence type="ECO:0000256" key="5">
    <source>
        <dbReference type="SAM" id="MobiDB-lite"/>
    </source>
</evidence>
<evidence type="ECO:0000256" key="1">
    <source>
        <dbReference type="ARBA" id="ARBA00023015"/>
    </source>
</evidence>
<evidence type="ECO:0000256" key="3">
    <source>
        <dbReference type="ARBA" id="ARBA00023163"/>
    </source>
</evidence>
<organism evidence="7 8">
    <name type="scientific">Streptomyces rhizosphaericus</name>
    <dbReference type="NCBI Taxonomy" id="114699"/>
    <lineage>
        <taxon>Bacteria</taxon>
        <taxon>Bacillati</taxon>
        <taxon>Actinomycetota</taxon>
        <taxon>Actinomycetes</taxon>
        <taxon>Kitasatosporales</taxon>
        <taxon>Streptomycetaceae</taxon>
        <taxon>Streptomyces</taxon>
        <taxon>Streptomyces violaceusniger group</taxon>
    </lineage>
</organism>
<sequence>MTRTYDGAVEDVESRGEGVGKRARVTNGGPSGDAELTAQTLERAALELLRRDGVLGGLNLREVADQAGVNRGLVYHYFGSRGDLLRSALRRNVRERVSAMRIHNRPMRTGARIREAVKSGIRYASSIRLAALLVLDGDKQLRVMPDLERTQEQFRREQDAGLIGRDVDLVALHAVLHSLVAGYVLSRSHLAKEFGVGVRELDERFIALAERCFSAVDGPLADVSDD</sequence>
<evidence type="ECO:0000259" key="6">
    <source>
        <dbReference type="PROSITE" id="PS50977"/>
    </source>
</evidence>
<keyword evidence="8" id="KW-1185">Reference proteome</keyword>
<gene>
    <name evidence="7" type="ORF">GCM10009576_094980</name>
</gene>
<evidence type="ECO:0000256" key="4">
    <source>
        <dbReference type="PROSITE-ProRule" id="PRU00335"/>
    </source>
</evidence>
<protein>
    <recommendedName>
        <fullName evidence="6">HTH tetR-type domain-containing protein</fullName>
    </recommendedName>
</protein>
<keyword evidence="2 4" id="KW-0238">DNA-binding</keyword>
<accession>A0ABN1SRD9</accession>
<dbReference type="SUPFAM" id="SSF46689">
    <property type="entry name" value="Homeodomain-like"/>
    <property type="match status" value="1"/>
</dbReference>
<comment type="caution">
    <text evidence="7">The sequence shown here is derived from an EMBL/GenBank/DDBJ whole genome shotgun (WGS) entry which is preliminary data.</text>
</comment>
<reference evidence="7 8" key="1">
    <citation type="journal article" date="2019" name="Int. J. Syst. Evol. Microbiol.">
        <title>The Global Catalogue of Microorganisms (GCM) 10K type strain sequencing project: providing services to taxonomists for standard genome sequencing and annotation.</title>
        <authorList>
            <consortium name="The Broad Institute Genomics Platform"/>
            <consortium name="The Broad Institute Genome Sequencing Center for Infectious Disease"/>
            <person name="Wu L."/>
            <person name="Ma J."/>
        </authorList>
    </citation>
    <scope>NUCLEOTIDE SEQUENCE [LARGE SCALE GENOMIC DNA]</scope>
    <source>
        <strain evidence="7 8">JCM 11445</strain>
    </source>
</reference>
<proteinExistence type="predicted"/>
<feature type="domain" description="HTH tetR-type" evidence="6">
    <location>
        <begin position="35"/>
        <end position="96"/>
    </location>
</feature>
<evidence type="ECO:0000256" key="2">
    <source>
        <dbReference type="ARBA" id="ARBA00023125"/>
    </source>
</evidence>
<name>A0ABN1SRD9_9ACTN</name>
<feature type="DNA-binding region" description="H-T-H motif" evidence="4">
    <location>
        <begin position="59"/>
        <end position="78"/>
    </location>
</feature>
<dbReference type="PANTHER" id="PTHR30055">
    <property type="entry name" value="HTH-TYPE TRANSCRIPTIONAL REGULATOR RUTR"/>
    <property type="match status" value="1"/>
</dbReference>
<dbReference type="InterPro" id="IPR009057">
    <property type="entry name" value="Homeodomain-like_sf"/>
</dbReference>
<keyword evidence="1" id="KW-0805">Transcription regulation</keyword>
<dbReference type="InterPro" id="IPR001647">
    <property type="entry name" value="HTH_TetR"/>
</dbReference>
<dbReference type="Gene3D" id="1.10.357.10">
    <property type="entry name" value="Tetracycline Repressor, domain 2"/>
    <property type="match status" value="1"/>
</dbReference>
<evidence type="ECO:0000313" key="8">
    <source>
        <dbReference type="Proteomes" id="UP001500033"/>
    </source>
</evidence>